<keyword evidence="1" id="KW-0472">Membrane</keyword>
<evidence type="ECO:0000313" key="2">
    <source>
        <dbReference type="EMBL" id="SET25476.1"/>
    </source>
</evidence>
<dbReference type="RefSeq" id="WP_093319934.1">
    <property type="nucleotide sequence ID" value="NZ_FOHV01000013.1"/>
</dbReference>
<evidence type="ECO:0000256" key="1">
    <source>
        <dbReference type="SAM" id="Phobius"/>
    </source>
</evidence>
<reference evidence="3" key="1">
    <citation type="submission" date="2016-10" db="EMBL/GenBank/DDBJ databases">
        <authorList>
            <person name="Varghese N."/>
            <person name="Submissions S."/>
        </authorList>
    </citation>
    <scope>NUCLEOTIDE SEQUENCE [LARGE SCALE GENOMIC DNA]</scope>
    <source>
        <strain evidence="3">DSM 18579</strain>
    </source>
</reference>
<sequence>MRCIMFGLYQWLYQVKLELITNTVVKNGINIFGELFLKLIENRLIKVNCTQLFKQFLRRYALNLRFIKATSRICLVICMSISLIIQPSRVAFADRMSETGWEAQQFAETLLDEFKLPIENTQQGQFTIDLNGENMLIQADEFFPEIEGDVNLEELMQVYGNNTKMVELGQSHQSQLDKNPSLSGSAYQLLNAIEQRSRPDLTDDAIWSISDFALNNPNGLTESFDECDPYTPQPSFKQCDRYRVDHASCEITHHYEAGVIFHAEGPLNLSHCGEGCLTVWLGEVGDNYWHGNCSIFEQEIKLNVVNPNSIISAKLDYAKWDDYMQVWIGNNKVWSGPNDNFPPETAGACELNTDWERQLDVDLTEVFKEAGDEPLSVKIRVSVTGYGEGYASVKIHYDPNLVLLKDDWQPASCIDTAHFIPDHFKEFDISCLDMPNHLNGCSIVNGVEVCENQFKSSPIENISTLCRKVQVSAKDESYFLGSNLLCSRLEKQPECGFYSSKCTVFNQSGECQQFIDTYDCAIEARHPNCVVSNLFPDAFEGCVTVENIIPITETKYLPDLQQCEQIFEVNLEESTLLYDGCQQQVSNPNCKLIEKICIDDETLDDAYQLTGQSNSYSTHCKSWHMQYDCGKDVLISNLKRETHYQCDGPIRCMGHDCLKPHVTEQANFAEALAKLNLAQDMTNDLSCTPIEGNSNVNCQLFKGEAASCKKAIGGIVNCCDTPSGISLSEYISLLSAVNRLDTIITAMDPSSAIYGSWHQLRAPVTDSWHIINQSFSSSWDALMGASPSSVQNFGAEQAATQFLQTLTNQTASWVGQTFGAGAQSALFTNVGGSVGADGLLSGGQFTLGGAVGTVLGGVMTAYMIYSVTLLLIKIIWQCEQNEFELGVKKELKSCHFVGAYCHQSVLGVCTEKKESYCCYSSPLGRIFQEQVKRQLNDNFGQAKSPNCDGMPIEVIQSVDRSKINLDEWLAILSITGHLNQLEQIDIESLTNQAIEGMNESIIDRLNERLTQ</sequence>
<dbReference type="AlphaFoldDB" id="A0A1I0D155"/>
<feature type="transmembrane region" description="Helical" evidence="1">
    <location>
        <begin position="847"/>
        <end position="872"/>
    </location>
</feature>
<name>A0A1I0D155_9GAMM</name>
<dbReference type="InterPro" id="IPR014121">
    <property type="entry name" value="TraN_Ftype"/>
</dbReference>
<evidence type="ECO:0000313" key="3">
    <source>
        <dbReference type="Proteomes" id="UP000242642"/>
    </source>
</evidence>
<dbReference type="STRING" id="1123402.SAMN02583745_01801"/>
<accession>A0A1I0D155</accession>
<dbReference type="EMBL" id="FOHV01000013">
    <property type="protein sequence ID" value="SET25476.1"/>
    <property type="molecule type" value="Genomic_DNA"/>
</dbReference>
<dbReference type="OrthoDB" id="5297981at2"/>
<keyword evidence="3" id="KW-1185">Reference proteome</keyword>
<proteinExistence type="predicted"/>
<dbReference type="Proteomes" id="UP000242642">
    <property type="component" value="Unassembled WGS sequence"/>
</dbReference>
<keyword evidence="1" id="KW-0812">Transmembrane</keyword>
<dbReference type="Pfam" id="PF06986">
    <property type="entry name" value="F_T4SS_TraN"/>
    <property type="match status" value="2"/>
</dbReference>
<keyword evidence="1" id="KW-1133">Transmembrane helix</keyword>
<gene>
    <name evidence="2" type="ORF">SAMN02583745_01801</name>
</gene>
<protein>
    <submittedName>
        <fullName evidence="2">Type-1V conjugative transfer system mating pair stabilisation</fullName>
    </submittedName>
</protein>
<organism evidence="2 3">
    <name type="scientific">Thorsellia anophelis DSM 18579</name>
    <dbReference type="NCBI Taxonomy" id="1123402"/>
    <lineage>
        <taxon>Bacteria</taxon>
        <taxon>Pseudomonadati</taxon>
        <taxon>Pseudomonadota</taxon>
        <taxon>Gammaproteobacteria</taxon>
        <taxon>Enterobacterales</taxon>
        <taxon>Thorselliaceae</taxon>
        <taxon>Thorsellia</taxon>
    </lineage>
</organism>